<evidence type="ECO:0000313" key="5">
    <source>
        <dbReference type="Proteomes" id="UP000603317"/>
    </source>
</evidence>
<keyword evidence="2" id="KW-0472">Membrane</keyword>
<feature type="compositionally biased region" description="Low complexity" evidence="1">
    <location>
        <begin position="19"/>
        <end position="38"/>
    </location>
</feature>
<evidence type="ECO:0000256" key="3">
    <source>
        <dbReference type="SAM" id="SignalP"/>
    </source>
</evidence>
<keyword evidence="2" id="KW-0812">Transmembrane</keyword>
<keyword evidence="5" id="KW-1185">Reference proteome</keyword>
<feature type="chain" id="PRO_5045473201" evidence="3">
    <location>
        <begin position="22"/>
        <end position="331"/>
    </location>
</feature>
<comment type="caution">
    <text evidence="4">The sequence shown here is derived from an EMBL/GenBank/DDBJ whole genome shotgun (WGS) entry which is preliminary data.</text>
</comment>
<sequence length="331" mass="34578">MLASAPIAIAAMAALSTTPLAAQSADPAAAPPVQDTVPQSPPPIVLPEPQPTASPAPLVIPDFEPEVQGQSAAQPTSEPAARTSAQRPAEPRAATPAARTQPRMDVATTAPASESVAEAETAPFTESADEPVAAAAAMPTVDASQPVVSDFDTSPASDEGATNFALLALLALLLGLGGFGLIVFLLMRRRKRAQSVPEIERPIAAPAAAVAASPAPRTAAPLRERQDRALAGGTNAAGFAPSAFARSDGAAVELPRELPADFEQRDSLLRRMVQAKPDRANPFRSPKARAKRARLILQSIGQSFRDRKPRIDLSQYTNVWPELRGWKPANG</sequence>
<feature type="transmembrane region" description="Helical" evidence="2">
    <location>
        <begin position="164"/>
        <end position="186"/>
    </location>
</feature>
<dbReference type="Proteomes" id="UP000603317">
    <property type="component" value="Unassembled WGS sequence"/>
</dbReference>
<feature type="region of interest" description="Disordered" evidence="1">
    <location>
        <begin position="19"/>
        <end position="128"/>
    </location>
</feature>
<accession>A0ABQ1FCU5</accession>
<keyword evidence="3" id="KW-0732">Signal</keyword>
<evidence type="ECO:0000256" key="2">
    <source>
        <dbReference type="SAM" id="Phobius"/>
    </source>
</evidence>
<protein>
    <submittedName>
        <fullName evidence="4">Uncharacterized protein</fullName>
    </submittedName>
</protein>
<feature type="compositionally biased region" description="Low complexity" evidence="1">
    <location>
        <begin position="85"/>
        <end position="103"/>
    </location>
</feature>
<organism evidence="4 5">
    <name type="scientific">Blastomonas marina</name>
    <dbReference type="NCBI Taxonomy" id="1867408"/>
    <lineage>
        <taxon>Bacteria</taxon>
        <taxon>Pseudomonadati</taxon>
        <taxon>Pseudomonadota</taxon>
        <taxon>Alphaproteobacteria</taxon>
        <taxon>Sphingomonadales</taxon>
        <taxon>Sphingomonadaceae</taxon>
        <taxon>Blastomonas</taxon>
    </lineage>
</organism>
<dbReference type="EMBL" id="BMID01000001">
    <property type="protein sequence ID" value="GGA06300.1"/>
    <property type="molecule type" value="Genomic_DNA"/>
</dbReference>
<reference evidence="5" key="1">
    <citation type="journal article" date="2019" name="Int. J. Syst. Evol. Microbiol.">
        <title>The Global Catalogue of Microorganisms (GCM) 10K type strain sequencing project: providing services to taxonomists for standard genome sequencing and annotation.</title>
        <authorList>
            <consortium name="The Broad Institute Genomics Platform"/>
            <consortium name="The Broad Institute Genome Sequencing Center for Infectious Disease"/>
            <person name="Wu L."/>
            <person name="Ma J."/>
        </authorList>
    </citation>
    <scope>NUCLEOTIDE SEQUENCE [LARGE SCALE GENOMIC DNA]</scope>
    <source>
        <strain evidence="5">CGMCC 1.15297</strain>
    </source>
</reference>
<proteinExistence type="predicted"/>
<name>A0ABQ1FCU5_9SPHN</name>
<feature type="signal peptide" evidence="3">
    <location>
        <begin position="1"/>
        <end position="21"/>
    </location>
</feature>
<feature type="compositionally biased region" description="Pro residues" evidence="1">
    <location>
        <begin position="39"/>
        <end position="54"/>
    </location>
</feature>
<evidence type="ECO:0000313" key="4">
    <source>
        <dbReference type="EMBL" id="GGA06300.1"/>
    </source>
</evidence>
<keyword evidence="2" id="KW-1133">Transmembrane helix</keyword>
<gene>
    <name evidence="4" type="ORF">GCM10010923_15160</name>
</gene>
<evidence type="ECO:0000256" key="1">
    <source>
        <dbReference type="SAM" id="MobiDB-lite"/>
    </source>
</evidence>
<feature type="compositionally biased region" description="Polar residues" evidence="1">
    <location>
        <begin position="68"/>
        <end position="77"/>
    </location>
</feature>